<accession>A0A817S6H9</accession>
<organism evidence="1 3">
    <name type="scientific">Rotaria socialis</name>
    <dbReference type="NCBI Taxonomy" id="392032"/>
    <lineage>
        <taxon>Eukaryota</taxon>
        <taxon>Metazoa</taxon>
        <taxon>Spiralia</taxon>
        <taxon>Gnathifera</taxon>
        <taxon>Rotifera</taxon>
        <taxon>Eurotatoria</taxon>
        <taxon>Bdelloidea</taxon>
        <taxon>Philodinida</taxon>
        <taxon>Philodinidae</taxon>
        <taxon>Rotaria</taxon>
    </lineage>
</organism>
<reference evidence="1" key="1">
    <citation type="submission" date="2021-02" db="EMBL/GenBank/DDBJ databases">
        <authorList>
            <person name="Nowell W R."/>
        </authorList>
    </citation>
    <scope>NUCLEOTIDE SEQUENCE</scope>
</reference>
<evidence type="ECO:0000313" key="1">
    <source>
        <dbReference type="EMBL" id="CAF3284612.1"/>
    </source>
</evidence>
<dbReference type="AlphaFoldDB" id="A0A817S6H9"/>
<name>A0A817S6H9_9BILA</name>
<evidence type="ECO:0000313" key="3">
    <source>
        <dbReference type="Proteomes" id="UP000663833"/>
    </source>
</evidence>
<dbReference type="EMBL" id="CAJOBO010004161">
    <property type="protein sequence ID" value="CAF4513756.1"/>
    <property type="molecule type" value="Genomic_DNA"/>
</dbReference>
<proteinExistence type="predicted"/>
<dbReference type="Proteomes" id="UP000663833">
    <property type="component" value="Unassembled WGS sequence"/>
</dbReference>
<gene>
    <name evidence="2" type="ORF">HFQ381_LOCUS28656</name>
    <name evidence="1" type="ORF">LUA448_LOCUS6769</name>
</gene>
<comment type="caution">
    <text evidence="1">The sequence shown here is derived from an EMBL/GenBank/DDBJ whole genome shotgun (WGS) entry which is preliminary data.</text>
</comment>
<sequence length="106" mass="12394">MTELFDSENSNPNESTIDSNDLKNLFNNTNLSAKELAMVIQIFYLCEMRSEAHKQLTQLSEDEIKNDGYQYNHLKRYIKNTTLDIDQLCNHLNVFIYHNTKDIAFG</sequence>
<dbReference type="Proteomes" id="UP000663851">
    <property type="component" value="Unassembled WGS sequence"/>
</dbReference>
<protein>
    <submittedName>
        <fullName evidence="1">Uncharacterized protein</fullName>
    </submittedName>
</protein>
<evidence type="ECO:0000313" key="2">
    <source>
        <dbReference type="EMBL" id="CAF4513756.1"/>
    </source>
</evidence>
<dbReference type="EMBL" id="CAJNYD010000658">
    <property type="protein sequence ID" value="CAF3284612.1"/>
    <property type="molecule type" value="Genomic_DNA"/>
</dbReference>